<reference evidence="2 3" key="1">
    <citation type="submission" date="2020-08" db="EMBL/GenBank/DDBJ databases">
        <title>Genome sequence of Rhizobiales bacterium strain IZ6.</title>
        <authorList>
            <person name="Nakai R."/>
            <person name="Naganuma T."/>
        </authorList>
    </citation>
    <scope>NUCLEOTIDE SEQUENCE [LARGE SCALE GENOMIC DNA]</scope>
    <source>
        <strain evidence="2 3">IZ6</strain>
    </source>
</reference>
<keyword evidence="1" id="KW-1133">Transmembrane helix</keyword>
<gene>
    <name evidence="2" type="ORF">IZ6_07870</name>
</gene>
<dbReference type="KEGG" id="tso:IZ6_07870"/>
<name>A0A6S6QRZ9_9HYPH</name>
<dbReference type="AlphaFoldDB" id="A0A6S6QRZ9"/>
<organism evidence="2 3">
    <name type="scientific">Terrihabitans soli</name>
    <dbReference type="NCBI Taxonomy" id="708113"/>
    <lineage>
        <taxon>Bacteria</taxon>
        <taxon>Pseudomonadati</taxon>
        <taxon>Pseudomonadota</taxon>
        <taxon>Alphaproteobacteria</taxon>
        <taxon>Hyphomicrobiales</taxon>
        <taxon>Terrihabitans</taxon>
    </lineage>
</organism>
<dbReference type="EMBL" id="AP023361">
    <property type="protein sequence ID" value="BCJ90052.1"/>
    <property type="molecule type" value="Genomic_DNA"/>
</dbReference>
<keyword evidence="3" id="KW-1185">Reference proteome</keyword>
<evidence type="ECO:0000313" key="2">
    <source>
        <dbReference type="EMBL" id="BCJ90052.1"/>
    </source>
</evidence>
<dbReference type="RefSeq" id="WP_222876712.1">
    <property type="nucleotide sequence ID" value="NZ_AP023361.1"/>
</dbReference>
<protein>
    <submittedName>
        <fullName evidence="2">Uncharacterized protein</fullName>
    </submittedName>
</protein>
<accession>A0A6S6QRZ9</accession>
<sequence>MAENAEHAWQTWQIVSAIVVFIFAILGAGAAARAWVDRRLEAEKHDRNVQVGTALMKADEAKALHHQLELQTKDMVHEVRLAAADAIHELELRVSKDYASFKMLNGVKEDLVDSMGEIKDSVNRMSDRFSEALVALVSKTP</sequence>
<evidence type="ECO:0000313" key="3">
    <source>
        <dbReference type="Proteomes" id="UP000515317"/>
    </source>
</evidence>
<proteinExistence type="predicted"/>
<dbReference type="Proteomes" id="UP000515317">
    <property type="component" value="Chromosome"/>
</dbReference>
<feature type="transmembrane region" description="Helical" evidence="1">
    <location>
        <begin position="12"/>
        <end position="36"/>
    </location>
</feature>
<keyword evidence="1" id="KW-0472">Membrane</keyword>
<keyword evidence="1" id="KW-0812">Transmembrane</keyword>
<evidence type="ECO:0000256" key="1">
    <source>
        <dbReference type="SAM" id="Phobius"/>
    </source>
</evidence>